<reference evidence="2 3" key="1">
    <citation type="journal article" date="2014" name="Agronomy (Basel)">
        <title>A Draft Genome Sequence for Ensete ventricosum, the Drought-Tolerant Tree Against Hunger.</title>
        <authorList>
            <person name="Harrison J."/>
            <person name="Moore K.A."/>
            <person name="Paszkiewicz K."/>
            <person name="Jones T."/>
            <person name="Grant M."/>
            <person name="Ambacheew D."/>
            <person name="Muzemil S."/>
            <person name="Studholme D.J."/>
        </authorList>
    </citation>
    <scope>NUCLEOTIDE SEQUENCE [LARGE SCALE GENOMIC DNA]</scope>
</reference>
<name>A0A426XZH2_ENSVE</name>
<proteinExistence type="predicted"/>
<dbReference type="EMBL" id="AMZH03016186">
    <property type="protein sequence ID" value="RRT44876.1"/>
    <property type="molecule type" value="Genomic_DNA"/>
</dbReference>
<accession>A0A426XZH2</accession>
<protein>
    <submittedName>
        <fullName evidence="2">Uncharacterized protein</fullName>
    </submittedName>
</protein>
<feature type="compositionally biased region" description="Basic and acidic residues" evidence="1">
    <location>
        <begin position="65"/>
        <end position="83"/>
    </location>
</feature>
<evidence type="ECO:0000313" key="2">
    <source>
        <dbReference type="EMBL" id="RRT44876.1"/>
    </source>
</evidence>
<dbReference type="AlphaFoldDB" id="A0A426XZH2"/>
<gene>
    <name evidence="2" type="ORF">B296_00034188</name>
</gene>
<organism evidence="2 3">
    <name type="scientific">Ensete ventricosum</name>
    <name type="common">Abyssinian banana</name>
    <name type="synonym">Musa ensete</name>
    <dbReference type="NCBI Taxonomy" id="4639"/>
    <lineage>
        <taxon>Eukaryota</taxon>
        <taxon>Viridiplantae</taxon>
        <taxon>Streptophyta</taxon>
        <taxon>Embryophyta</taxon>
        <taxon>Tracheophyta</taxon>
        <taxon>Spermatophyta</taxon>
        <taxon>Magnoliopsida</taxon>
        <taxon>Liliopsida</taxon>
        <taxon>Zingiberales</taxon>
        <taxon>Musaceae</taxon>
        <taxon>Ensete</taxon>
    </lineage>
</organism>
<sequence length="164" mass="18543">MIVCVLMSNFDVVDVESVRYCIVDVELTWHSLIHVRRIDSTGSRYLGKSWSSVRASRNSDSLGRGVDREGSKRRPEPARRSSSEDELSGAPPMANLASRDRSFDRDSEGPEWFLREEVMCSKKRSPCKLQLGVFIPVGQREVVLRCLIGLALLVEPQVWSCVEM</sequence>
<evidence type="ECO:0000313" key="3">
    <source>
        <dbReference type="Proteomes" id="UP000287651"/>
    </source>
</evidence>
<evidence type="ECO:0000256" key="1">
    <source>
        <dbReference type="SAM" id="MobiDB-lite"/>
    </source>
</evidence>
<comment type="caution">
    <text evidence="2">The sequence shown here is derived from an EMBL/GenBank/DDBJ whole genome shotgun (WGS) entry which is preliminary data.</text>
</comment>
<feature type="region of interest" description="Disordered" evidence="1">
    <location>
        <begin position="55"/>
        <end position="105"/>
    </location>
</feature>
<dbReference type="Proteomes" id="UP000287651">
    <property type="component" value="Unassembled WGS sequence"/>
</dbReference>